<comment type="caution">
    <text evidence="1">The sequence shown here is derived from an EMBL/GenBank/DDBJ whole genome shotgun (WGS) entry which is preliminary data.</text>
</comment>
<gene>
    <name evidence="1" type="ORF">B0F90DRAFT_1041704</name>
</gene>
<reference evidence="1" key="1">
    <citation type="journal article" date="2022" name="New Phytol.">
        <title>Evolutionary transition to the ectomycorrhizal habit in the genomes of a hyperdiverse lineage of mushroom-forming fungi.</title>
        <authorList>
            <person name="Looney B."/>
            <person name="Miyauchi S."/>
            <person name="Morin E."/>
            <person name="Drula E."/>
            <person name="Courty P.E."/>
            <person name="Kohler A."/>
            <person name="Kuo A."/>
            <person name="LaButti K."/>
            <person name="Pangilinan J."/>
            <person name="Lipzen A."/>
            <person name="Riley R."/>
            <person name="Andreopoulos W."/>
            <person name="He G."/>
            <person name="Johnson J."/>
            <person name="Nolan M."/>
            <person name="Tritt A."/>
            <person name="Barry K.W."/>
            <person name="Grigoriev I.V."/>
            <person name="Nagy L.G."/>
            <person name="Hibbett D."/>
            <person name="Henrissat B."/>
            <person name="Matheny P.B."/>
            <person name="Labbe J."/>
            <person name="Martin F.M."/>
        </authorList>
    </citation>
    <scope>NUCLEOTIDE SEQUENCE</scope>
    <source>
        <strain evidence="1">BPL690</strain>
    </source>
</reference>
<organism evidence="1 2">
    <name type="scientific">Multifurca ochricompacta</name>
    <dbReference type="NCBI Taxonomy" id="376703"/>
    <lineage>
        <taxon>Eukaryota</taxon>
        <taxon>Fungi</taxon>
        <taxon>Dikarya</taxon>
        <taxon>Basidiomycota</taxon>
        <taxon>Agaricomycotina</taxon>
        <taxon>Agaricomycetes</taxon>
        <taxon>Russulales</taxon>
        <taxon>Russulaceae</taxon>
        <taxon>Multifurca</taxon>
    </lineage>
</organism>
<dbReference type="Proteomes" id="UP001203297">
    <property type="component" value="Unassembled WGS sequence"/>
</dbReference>
<sequence>MLELACRDPGSDDCIHHTIFHAYRQRFTVTVTSLTSKDLYSDKDCEAFRDEKYYKEFRHKIEADLNGIDQAQSYHSQIPVPRILVLPCRNVSSYSRGRTEKIAYSTVRDPCHSCAATRRRKPVKKSSATNEETAM</sequence>
<dbReference type="AlphaFoldDB" id="A0AAD4M1M0"/>
<accession>A0AAD4M1M0</accession>
<name>A0AAD4M1M0_9AGAM</name>
<evidence type="ECO:0000313" key="2">
    <source>
        <dbReference type="Proteomes" id="UP001203297"/>
    </source>
</evidence>
<dbReference type="EMBL" id="WTXG01000049">
    <property type="protein sequence ID" value="KAI0296305.1"/>
    <property type="molecule type" value="Genomic_DNA"/>
</dbReference>
<proteinExistence type="predicted"/>
<keyword evidence="2" id="KW-1185">Reference proteome</keyword>
<evidence type="ECO:0000313" key="1">
    <source>
        <dbReference type="EMBL" id="KAI0296305.1"/>
    </source>
</evidence>
<protein>
    <submittedName>
        <fullName evidence="1">Uncharacterized protein</fullName>
    </submittedName>
</protein>